<keyword evidence="2" id="KW-1185">Reference proteome</keyword>
<accession>A0ABT4XAH2</accession>
<sequence length="119" mass="12903">MAAVDPQLAGQEVLALDVATSNLRGMLEQLATVLGVSAPRRHVPLPLLRWLLKIPGAPGLLHSEPESLDFNQTMRFDTAATQALARRHQLVWPEITQALQATAHYLAAQQRPRGRAGAG</sequence>
<comment type="caution">
    <text evidence="1">The sequence shown here is derived from an EMBL/GenBank/DDBJ whole genome shotgun (WGS) entry which is preliminary data.</text>
</comment>
<evidence type="ECO:0000313" key="2">
    <source>
        <dbReference type="Proteomes" id="UP001212042"/>
    </source>
</evidence>
<name>A0ABT4XAH2_9PSED</name>
<evidence type="ECO:0000313" key="1">
    <source>
        <dbReference type="EMBL" id="MDA7085387.1"/>
    </source>
</evidence>
<gene>
    <name evidence="1" type="ORF">PH586_03150</name>
</gene>
<evidence type="ECO:0008006" key="3">
    <source>
        <dbReference type="Google" id="ProtNLM"/>
    </source>
</evidence>
<reference evidence="1 2" key="1">
    <citation type="submission" date="2023-01" db="EMBL/GenBank/DDBJ databases">
        <title>Pseudomonas SA3-5T sp. nov., isolated from tidal flat sediment.</title>
        <authorList>
            <person name="Kim H.S."/>
            <person name="Kim J.-S."/>
            <person name="Suh M.K."/>
            <person name="Eom M.K."/>
            <person name="Lee J.-S."/>
        </authorList>
    </citation>
    <scope>NUCLEOTIDE SEQUENCE [LARGE SCALE GENOMIC DNA]</scope>
    <source>
        <strain evidence="1 2">SA3-5</strain>
    </source>
</reference>
<proteinExistence type="predicted"/>
<dbReference type="EMBL" id="JAQJZJ010000001">
    <property type="protein sequence ID" value="MDA7085387.1"/>
    <property type="molecule type" value="Genomic_DNA"/>
</dbReference>
<dbReference type="Proteomes" id="UP001212042">
    <property type="component" value="Unassembled WGS sequence"/>
</dbReference>
<dbReference type="RefSeq" id="WP_271346298.1">
    <property type="nucleotide sequence ID" value="NZ_JAQJZJ010000001.1"/>
</dbReference>
<organism evidence="1 2">
    <name type="scientific">Pseudomonas aestuarii</name>
    <dbReference type="NCBI Taxonomy" id="3018340"/>
    <lineage>
        <taxon>Bacteria</taxon>
        <taxon>Pseudomonadati</taxon>
        <taxon>Pseudomonadota</taxon>
        <taxon>Gammaproteobacteria</taxon>
        <taxon>Pseudomonadales</taxon>
        <taxon>Pseudomonadaceae</taxon>
        <taxon>Pseudomonas</taxon>
    </lineage>
</organism>
<protein>
    <recommendedName>
        <fullName evidence="3">Epimerase</fullName>
    </recommendedName>
</protein>